<dbReference type="AlphaFoldDB" id="A0A382DG30"/>
<evidence type="ECO:0000313" key="1">
    <source>
        <dbReference type="EMBL" id="SVB37440.1"/>
    </source>
</evidence>
<protein>
    <submittedName>
        <fullName evidence="1">Uncharacterized protein</fullName>
    </submittedName>
</protein>
<organism evidence="1">
    <name type="scientific">marine metagenome</name>
    <dbReference type="NCBI Taxonomy" id="408172"/>
    <lineage>
        <taxon>unclassified sequences</taxon>
        <taxon>metagenomes</taxon>
        <taxon>ecological metagenomes</taxon>
    </lineage>
</organism>
<gene>
    <name evidence="1" type="ORF">METZ01_LOCUS190294</name>
</gene>
<reference evidence="1" key="1">
    <citation type="submission" date="2018-05" db="EMBL/GenBank/DDBJ databases">
        <authorList>
            <person name="Lanie J.A."/>
            <person name="Ng W.-L."/>
            <person name="Kazmierczak K.M."/>
            <person name="Andrzejewski T.M."/>
            <person name="Davidsen T.M."/>
            <person name="Wayne K.J."/>
            <person name="Tettelin H."/>
            <person name="Glass J.I."/>
            <person name="Rusch D."/>
            <person name="Podicherti R."/>
            <person name="Tsui H.-C.T."/>
            <person name="Winkler M.E."/>
        </authorList>
    </citation>
    <scope>NUCLEOTIDE SEQUENCE</scope>
</reference>
<sequence>MFTGILLDYNPDFKVEAFWTWIHLGA</sequence>
<accession>A0A382DG30</accession>
<name>A0A382DG30_9ZZZZ</name>
<proteinExistence type="predicted"/>
<dbReference type="EMBL" id="UINC01039238">
    <property type="protein sequence ID" value="SVB37440.1"/>
    <property type="molecule type" value="Genomic_DNA"/>
</dbReference>
<feature type="non-terminal residue" evidence="1">
    <location>
        <position position="26"/>
    </location>
</feature>